<dbReference type="Proteomes" id="UP000012092">
    <property type="component" value="Unassembled WGS sequence"/>
</dbReference>
<dbReference type="AlphaFoldDB" id="M6RUR5"/>
<name>M6RUR5_LEPIR</name>
<reference evidence="1 2" key="1">
    <citation type="submission" date="2013-01" db="EMBL/GenBank/DDBJ databases">
        <authorList>
            <person name="Harkins D.M."/>
            <person name="Durkin A.S."/>
            <person name="Brinkac L.M."/>
            <person name="Haft D.H."/>
            <person name="Selengut J.D."/>
            <person name="Sanka R."/>
            <person name="DePew J."/>
            <person name="Purushe J."/>
            <person name="Picardeau M."/>
            <person name="Werts C."/>
            <person name="Goarant C."/>
            <person name="Vinetz J.M."/>
            <person name="Sutton G.G."/>
            <person name="Nierman W.C."/>
            <person name="Fouts D.E."/>
        </authorList>
    </citation>
    <scope>NUCLEOTIDE SEQUENCE [LARGE SCALE GENOMIC DNA]</scope>
    <source>
        <strain evidence="1 2">Verdun HP</strain>
    </source>
</reference>
<proteinExistence type="predicted"/>
<comment type="caution">
    <text evidence="1">The sequence shown here is derived from an EMBL/GenBank/DDBJ whole genome shotgun (WGS) entry which is preliminary data.</text>
</comment>
<evidence type="ECO:0000313" key="1">
    <source>
        <dbReference type="EMBL" id="EMO04548.1"/>
    </source>
</evidence>
<organism evidence="1 2">
    <name type="scientific">Leptospira interrogans serovar Icterohaemorrhagiae str. Verdun HP</name>
    <dbReference type="NCBI Taxonomy" id="1049910"/>
    <lineage>
        <taxon>Bacteria</taxon>
        <taxon>Pseudomonadati</taxon>
        <taxon>Spirochaetota</taxon>
        <taxon>Spirochaetia</taxon>
        <taxon>Leptospirales</taxon>
        <taxon>Leptospiraceae</taxon>
        <taxon>Leptospira</taxon>
    </lineage>
</organism>
<evidence type="ECO:0000313" key="2">
    <source>
        <dbReference type="Proteomes" id="UP000012092"/>
    </source>
</evidence>
<protein>
    <submittedName>
        <fullName evidence="1">Uncharacterized protein</fullName>
    </submittedName>
</protein>
<sequence>MVKKSRTQLEQILSFLKTHSNKVEIQTLFFRTCHRRSR</sequence>
<gene>
    <name evidence="1" type="ORF">LEP1GSC116_0951</name>
</gene>
<accession>M6RUR5</accession>
<dbReference type="EMBL" id="AHNZ02000629">
    <property type="protein sequence ID" value="EMO04548.1"/>
    <property type="molecule type" value="Genomic_DNA"/>
</dbReference>